<evidence type="ECO:0000256" key="2">
    <source>
        <dbReference type="ARBA" id="ARBA00022722"/>
    </source>
</evidence>
<evidence type="ECO:0000313" key="6">
    <source>
        <dbReference type="Proteomes" id="UP000599179"/>
    </source>
</evidence>
<keyword evidence="6" id="KW-1185">Reference proteome</keyword>
<dbReference type="Gene3D" id="3.60.10.10">
    <property type="entry name" value="Endonuclease/exonuclease/phosphatase"/>
    <property type="match status" value="1"/>
</dbReference>
<keyword evidence="2" id="KW-0540">Nuclease</keyword>
<dbReference type="PANTHER" id="PTHR11371:SF31">
    <property type="entry name" value="EXTRACELLULAR NUCLEASE"/>
    <property type="match status" value="1"/>
</dbReference>
<dbReference type="Pfam" id="PF03372">
    <property type="entry name" value="Exo_endo_phos"/>
    <property type="match status" value="1"/>
</dbReference>
<comment type="caution">
    <text evidence="5">The sequence shown here is derived from an EMBL/GenBank/DDBJ whole genome shotgun (WGS) entry which is preliminary data.</text>
</comment>
<dbReference type="InterPro" id="IPR016202">
    <property type="entry name" value="DNase_I"/>
</dbReference>
<sequence length="237" mass="27326">MGKSKNDERIAYMADLLKDFDVVALQEVVAGPGGSKAVARLADKLNRKGAKWDYTISNPTQSSPYGSERYAYLWKTSTIQIIGKAWLDQNFVNEIEREPFLMRIQYKGEVVTLVSFHAVPKGKQPETEIKYFKQYPKLYPDDQLIFLGDFNVPTSHSVFNPLKKMNYLPVMAQQKTSLRTKCIQNDCLASSYDHIFLNPEIIQVLDCGVLHFYLDFNDLKEARRISDHIPVWFEVDF</sequence>
<evidence type="ECO:0000313" key="5">
    <source>
        <dbReference type="EMBL" id="GGE27555.1"/>
    </source>
</evidence>
<name>A0ABQ1SFX1_9FLAO</name>
<dbReference type="PANTHER" id="PTHR11371">
    <property type="entry name" value="DEOXYRIBONUCLEASE"/>
    <property type="match status" value="1"/>
</dbReference>
<dbReference type="EMBL" id="BMGM01000002">
    <property type="protein sequence ID" value="GGE27555.1"/>
    <property type="molecule type" value="Genomic_DNA"/>
</dbReference>
<evidence type="ECO:0000256" key="1">
    <source>
        <dbReference type="ARBA" id="ARBA00007359"/>
    </source>
</evidence>
<gene>
    <name evidence="5" type="ORF">GCM10010832_05330</name>
</gene>
<dbReference type="Proteomes" id="UP000599179">
    <property type="component" value="Unassembled WGS sequence"/>
</dbReference>
<dbReference type="InterPro" id="IPR036691">
    <property type="entry name" value="Endo/exonu/phosph_ase_sf"/>
</dbReference>
<evidence type="ECO:0000259" key="4">
    <source>
        <dbReference type="Pfam" id="PF03372"/>
    </source>
</evidence>
<evidence type="ECO:0000256" key="3">
    <source>
        <dbReference type="ARBA" id="ARBA00022801"/>
    </source>
</evidence>
<proteinExistence type="inferred from homology"/>
<organism evidence="5 6">
    <name type="scientific">Psychroflexus planctonicus</name>
    <dbReference type="NCBI Taxonomy" id="1526575"/>
    <lineage>
        <taxon>Bacteria</taxon>
        <taxon>Pseudomonadati</taxon>
        <taxon>Bacteroidota</taxon>
        <taxon>Flavobacteriia</taxon>
        <taxon>Flavobacteriales</taxon>
        <taxon>Flavobacteriaceae</taxon>
        <taxon>Psychroflexus</taxon>
    </lineage>
</organism>
<dbReference type="SUPFAM" id="SSF56219">
    <property type="entry name" value="DNase I-like"/>
    <property type="match status" value="1"/>
</dbReference>
<dbReference type="InterPro" id="IPR005135">
    <property type="entry name" value="Endo/exonuclease/phosphatase"/>
</dbReference>
<keyword evidence="3" id="KW-0378">Hydrolase</keyword>
<dbReference type="SMART" id="SM00476">
    <property type="entry name" value="DNaseIc"/>
    <property type="match status" value="1"/>
</dbReference>
<comment type="similarity">
    <text evidence="1">Belongs to the DNase I family.</text>
</comment>
<accession>A0ABQ1SFX1</accession>
<feature type="domain" description="Endonuclease/exonuclease/phosphatase" evidence="4">
    <location>
        <begin position="4"/>
        <end position="228"/>
    </location>
</feature>
<protein>
    <submittedName>
        <fullName evidence="5">LuxR family transcriptional regulator</fullName>
    </submittedName>
</protein>
<dbReference type="CDD" id="cd10283">
    <property type="entry name" value="MnuA_DNase1-like"/>
    <property type="match status" value="1"/>
</dbReference>
<reference evidence="6" key="1">
    <citation type="journal article" date="2019" name="Int. J. Syst. Evol. Microbiol.">
        <title>The Global Catalogue of Microorganisms (GCM) 10K type strain sequencing project: providing services to taxonomists for standard genome sequencing and annotation.</title>
        <authorList>
            <consortium name="The Broad Institute Genomics Platform"/>
            <consortium name="The Broad Institute Genome Sequencing Center for Infectious Disease"/>
            <person name="Wu L."/>
            <person name="Ma J."/>
        </authorList>
    </citation>
    <scope>NUCLEOTIDE SEQUENCE [LARGE SCALE GENOMIC DNA]</scope>
    <source>
        <strain evidence="6">CGMCC 1.12931</strain>
    </source>
</reference>